<protein>
    <submittedName>
        <fullName evidence="2">SAM-dependent methyltransferase</fullName>
    </submittedName>
</protein>
<name>A0A8E2I380_9BACI</name>
<dbReference type="InterPro" id="IPR029063">
    <property type="entry name" value="SAM-dependent_MTases_sf"/>
</dbReference>
<reference evidence="2 3" key="1">
    <citation type="submission" date="2017-01" db="EMBL/GenBank/DDBJ databases">
        <title>Draft genome sequence of Bacillus oleronius.</title>
        <authorList>
            <person name="Allam M."/>
        </authorList>
    </citation>
    <scope>NUCLEOTIDE SEQUENCE [LARGE SCALE GENOMIC DNA]</scope>
    <source>
        <strain evidence="2 3">DSM 9356</strain>
    </source>
</reference>
<dbReference type="AlphaFoldDB" id="A0A8E2I380"/>
<dbReference type="PANTHER" id="PTHR43861:SF1">
    <property type="entry name" value="TRANS-ACONITATE 2-METHYLTRANSFERASE"/>
    <property type="match status" value="1"/>
</dbReference>
<dbReference type="CDD" id="cd02440">
    <property type="entry name" value="AdoMet_MTases"/>
    <property type="match status" value="1"/>
</dbReference>
<keyword evidence="2" id="KW-0489">Methyltransferase</keyword>
<dbReference type="GO" id="GO:0032259">
    <property type="term" value="P:methylation"/>
    <property type="evidence" value="ECO:0007669"/>
    <property type="project" value="UniProtKB-KW"/>
</dbReference>
<keyword evidence="3" id="KW-1185">Reference proteome</keyword>
<dbReference type="InterPro" id="IPR013216">
    <property type="entry name" value="Methyltransf_11"/>
</dbReference>
<dbReference type="SUPFAM" id="SSF53335">
    <property type="entry name" value="S-adenosyl-L-methionine-dependent methyltransferases"/>
    <property type="match status" value="1"/>
</dbReference>
<dbReference type="Gene3D" id="3.40.50.150">
    <property type="entry name" value="Vaccinia Virus protein VP39"/>
    <property type="match status" value="1"/>
</dbReference>
<comment type="caution">
    <text evidence="2">The sequence shown here is derived from an EMBL/GenBank/DDBJ whole genome shotgun (WGS) entry which is preliminary data.</text>
</comment>
<dbReference type="Pfam" id="PF08241">
    <property type="entry name" value="Methyltransf_11"/>
    <property type="match status" value="1"/>
</dbReference>
<proteinExistence type="predicted"/>
<dbReference type="RefSeq" id="WP_058006425.1">
    <property type="nucleotide sequence ID" value="NZ_CP065424.1"/>
</dbReference>
<organism evidence="2 3">
    <name type="scientific">Heyndrickxia oleronia</name>
    <dbReference type="NCBI Taxonomy" id="38875"/>
    <lineage>
        <taxon>Bacteria</taxon>
        <taxon>Bacillati</taxon>
        <taxon>Bacillota</taxon>
        <taxon>Bacilli</taxon>
        <taxon>Bacillales</taxon>
        <taxon>Bacillaceae</taxon>
        <taxon>Heyndrickxia</taxon>
    </lineage>
</organism>
<dbReference type="Proteomes" id="UP000189761">
    <property type="component" value="Unassembled WGS sequence"/>
</dbReference>
<accession>A0A8E2I380</accession>
<feature type="domain" description="Methyltransferase type 11" evidence="1">
    <location>
        <begin position="51"/>
        <end position="140"/>
    </location>
</feature>
<sequence>MKSFSWTDTSQFQWDERAKSWHSKSLNMWLNGSRKEIIPFIENYIPKGKFLDLGCGDGFGSYLLFERGYDVSGIDISEKMIQYAKKKETNHLTFYQGDMLNLPFNDEEFTGMMAINSLEWTERPLDALNEVKRVMKDNGFGCFGILGPTAMPRINSFSRLEGKDTICNTMMPWEFLKLATENGWELIAEKEVYKKEVTDRHVTGLSNKLKQALSFMTIFILKVK</sequence>
<gene>
    <name evidence="2" type="ORF">BWZ43_23820</name>
</gene>
<dbReference type="PANTHER" id="PTHR43861">
    <property type="entry name" value="TRANS-ACONITATE 2-METHYLTRANSFERASE-RELATED"/>
    <property type="match status" value="1"/>
</dbReference>
<evidence type="ECO:0000259" key="1">
    <source>
        <dbReference type="Pfam" id="PF08241"/>
    </source>
</evidence>
<keyword evidence="2" id="KW-0808">Transferase</keyword>
<dbReference type="EMBL" id="MTLA01000425">
    <property type="protein sequence ID" value="OOP65901.1"/>
    <property type="molecule type" value="Genomic_DNA"/>
</dbReference>
<dbReference type="GO" id="GO:0008757">
    <property type="term" value="F:S-adenosylmethionine-dependent methyltransferase activity"/>
    <property type="evidence" value="ECO:0007669"/>
    <property type="project" value="InterPro"/>
</dbReference>
<evidence type="ECO:0000313" key="2">
    <source>
        <dbReference type="EMBL" id="OOP65901.1"/>
    </source>
</evidence>
<evidence type="ECO:0000313" key="3">
    <source>
        <dbReference type="Proteomes" id="UP000189761"/>
    </source>
</evidence>